<evidence type="ECO:0000256" key="4">
    <source>
        <dbReference type="ARBA" id="ARBA00022692"/>
    </source>
</evidence>
<evidence type="ECO:0000259" key="9">
    <source>
        <dbReference type="Pfam" id="PF08263"/>
    </source>
</evidence>
<keyword evidence="5" id="KW-0677">Repeat</keyword>
<dbReference type="GO" id="GO:0016020">
    <property type="term" value="C:membrane"/>
    <property type="evidence" value="ECO:0007669"/>
    <property type="project" value="UniProtKB-SubCell"/>
</dbReference>
<dbReference type="PANTHER" id="PTHR48059:SF19">
    <property type="entry name" value="RECEPTOR-LIKE PROTEIN KINASE 5"/>
    <property type="match status" value="1"/>
</dbReference>
<dbReference type="Proteomes" id="UP000249390">
    <property type="component" value="Unassembled WGS sequence"/>
</dbReference>
<keyword evidence="7" id="KW-0472">Membrane</keyword>
<evidence type="ECO:0000256" key="6">
    <source>
        <dbReference type="ARBA" id="ARBA00022989"/>
    </source>
</evidence>
<organism evidence="10 11">
    <name type="scientific">Cuscuta australis</name>
    <dbReference type="NCBI Taxonomy" id="267555"/>
    <lineage>
        <taxon>Eukaryota</taxon>
        <taxon>Viridiplantae</taxon>
        <taxon>Streptophyta</taxon>
        <taxon>Embryophyta</taxon>
        <taxon>Tracheophyta</taxon>
        <taxon>Spermatophyta</taxon>
        <taxon>Magnoliopsida</taxon>
        <taxon>eudicotyledons</taxon>
        <taxon>Gunneridae</taxon>
        <taxon>Pentapetalae</taxon>
        <taxon>asterids</taxon>
        <taxon>lamiids</taxon>
        <taxon>Solanales</taxon>
        <taxon>Convolvulaceae</taxon>
        <taxon>Cuscuteae</taxon>
        <taxon>Cuscuta</taxon>
        <taxon>Cuscuta subgen. Grammica</taxon>
        <taxon>Cuscuta sect. Cleistogrammica</taxon>
    </lineage>
</organism>
<comment type="caution">
    <text evidence="10">The sequence shown here is derived from an EMBL/GenBank/DDBJ whole genome shotgun (WGS) entry which is preliminary data.</text>
</comment>
<accession>A0A328EAP8</accession>
<evidence type="ECO:0000313" key="11">
    <source>
        <dbReference type="Proteomes" id="UP000249390"/>
    </source>
</evidence>
<dbReference type="InterPro" id="IPR051848">
    <property type="entry name" value="PGIP"/>
</dbReference>
<keyword evidence="11" id="KW-1185">Reference proteome</keyword>
<sequence length="503" mass="55809">MVSLNYKTAKPSHIKFKMPCIKMHLPFASLLLLLSFNMISFCLAATASSSSCHPDDEAGLLAFKVGITSDPSGFLSSWVPGSNCCRWSGVQCGSKHRVTVLSIYGQEEYNRTLGGTISPELAKLKYLDTILLQYLKGLTGPFPGFLFGLPMIQTIFIVDNQLSGQIPESIRKLTRVRSMSFQGNRFAGPIPSSIGELTQLTELHLGSNLLSGKIPDSIRQLRQLKTLSLENNTLSGTLPDLFDSFPDLETLRLSFNRFSGGIPNSISSLSPKLQFLELGHNNLRGEIPGFLGKFQALEKLDLSWNRFSGVVPTSFVNLTTIFDLILSHNQLEDPFPEMNVARAQSLDLSHNKFHLKEIPRFVTSSPNMFVLRLVKCGLKMNLDDWKPEEYLFYSYIDLSENDITGSPAGLLNRTDYLRGFYASGNKLKFDLEKMRLNVVELNELDLSRNRVFGRVPAAVAQLRKVNLSHNRLCGQLPPTNFSSGAFAGNPCLCGAPLSPCKLD</sequence>
<evidence type="ECO:0000256" key="7">
    <source>
        <dbReference type="ARBA" id="ARBA00023136"/>
    </source>
</evidence>
<gene>
    <name evidence="10" type="ORF">DM860_001574</name>
</gene>
<dbReference type="Pfam" id="PF13855">
    <property type="entry name" value="LRR_8"/>
    <property type="match status" value="2"/>
</dbReference>
<dbReference type="InterPro" id="IPR003591">
    <property type="entry name" value="Leu-rich_rpt_typical-subtyp"/>
</dbReference>
<dbReference type="InterPro" id="IPR001611">
    <property type="entry name" value="Leu-rich_rpt"/>
</dbReference>
<dbReference type="InterPro" id="IPR032675">
    <property type="entry name" value="LRR_dom_sf"/>
</dbReference>
<dbReference type="SUPFAM" id="SSF52058">
    <property type="entry name" value="L domain-like"/>
    <property type="match status" value="2"/>
</dbReference>
<evidence type="ECO:0000256" key="1">
    <source>
        <dbReference type="ARBA" id="ARBA00004167"/>
    </source>
</evidence>
<dbReference type="EMBL" id="NQVE01000009">
    <property type="protein sequence ID" value="RAL54446.1"/>
    <property type="molecule type" value="Genomic_DNA"/>
</dbReference>
<dbReference type="InterPro" id="IPR013210">
    <property type="entry name" value="LRR_N_plant-typ"/>
</dbReference>
<keyword evidence="6" id="KW-1133">Transmembrane helix</keyword>
<proteinExistence type="inferred from homology"/>
<comment type="similarity">
    <text evidence="8">Belongs to the polygalacturonase-inhibiting protein family.</text>
</comment>
<evidence type="ECO:0000256" key="3">
    <source>
        <dbReference type="ARBA" id="ARBA00022614"/>
    </source>
</evidence>
<name>A0A328EAP8_9ASTE</name>
<dbReference type="PANTHER" id="PTHR48059">
    <property type="entry name" value="POLYGALACTURONASE INHIBITOR 1"/>
    <property type="match status" value="1"/>
</dbReference>
<dbReference type="GO" id="GO:0006952">
    <property type="term" value="P:defense response"/>
    <property type="evidence" value="ECO:0007669"/>
    <property type="project" value="UniProtKB-ARBA"/>
</dbReference>
<comment type="subcellular location">
    <subcellularLocation>
        <location evidence="2">Cell envelope</location>
    </subcellularLocation>
    <subcellularLocation>
        <location evidence="1">Membrane</location>
        <topology evidence="1">Single-pass membrane protein</topology>
    </subcellularLocation>
</comment>
<reference evidence="10 11" key="1">
    <citation type="submission" date="2018-06" db="EMBL/GenBank/DDBJ databases">
        <title>The Genome of Cuscuta australis (Dodder) Provides Insight into the Evolution of Plant Parasitism.</title>
        <authorList>
            <person name="Liu H."/>
        </authorList>
    </citation>
    <scope>NUCLEOTIDE SEQUENCE [LARGE SCALE GENOMIC DNA]</scope>
    <source>
        <strain evidence="11">cv. Yunnan</strain>
        <tissue evidence="10">Vines</tissue>
    </source>
</reference>
<keyword evidence="4" id="KW-0812">Transmembrane</keyword>
<dbReference type="Gene3D" id="3.80.10.10">
    <property type="entry name" value="Ribonuclease Inhibitor"/>
    <property type="match status" value="2"/>
</dbReference>
<keyword evidence="3" id="KW-0433">Leucine-rich repeat</keyword>
<protein>
    <recommendedName>
        <fullName evidence="9">Leucine-rich repeat-containing N-terminal plant-type domain-containing protein</fullName>
    </recommendedName>
</protein>
<dbReference type="SMART" id="SM00369">
    <property type="entry name" value="LRR_TYP"/>
    <property type="match status" value="5"/>
</dbReference>
<dbReference type="GO" id="GO:0051707">
    <property type="term" value="P:response to other organism"/>
    <property type="evidence" value="ECO:0007669"/>
    <property type="project" value="UniProtKB-ARBA"/>
</dbReference>
<dbReference type="FunFam" id="3.80.10.10:FF:000095">
    <property type="entry name" value="LRR receptor-like serine/threonine-protein kinase GSO1"/>
    <property type="match status" value="1"/>
</dbReference>
<evidence type="ECO:0000256" key="2">
    <source>
        <dbReference type="ARBA" id="ARBA00004196"/>
    </source>
</evidence>
<feature type="domain" description="Leucine-rich repeat-containing N-terminal plant-type" evidence="9">
    <location>
        <begin position="53"/>
        <end position="92"/>
    </location>
</feature>
<dbReference type="Pfam" id="PF00560">
    <property type="entry name" value="LRR_1"/>
    <property type="match status" value="1"/>
</dbReference>
<evidence type="ECO:0000313" key="10">
    <source>
        <dbReference type="EMBL" id="RAL54446.1"/>
    </source>
</evidence>
<dbReference type="Pfam" id="PF08263">
    <property type="entry name" value="LRRNT_2"/>
    <property type="match status" value="1"/>
</dbReference>
<evidence type="ECO:0000256" key="5">
    <source>
        <dbReference type="ARBA" id="ARBA00022737"/>
    </source>
</evidence>
<evidence type="ECO:0000256" key="8">
    <source>
        <dbReference type="ARBA" id="ARBA00038043"/>
    </source>
</evidence>
<dbReference type="AlphaFoldDB" id="A0A328EAP8"/>